<evidence type="ECO:0000313" key="1">
    <source>
        <dbReference type="EMBL" id="MBU9736198.1"/>
    </source>
</evidence>
<protein>
    <submittedName>
        <fullName evidence="1">Aldose 1-epimerase family protein</fullName>
    </submittedName>
</protein>
<gene>
    <name evidence="1" type="ORF">KTH89_06580</name>
</gene>
<dbReference type="InterPro" id="IPR014718">
    <property type="entry name" value="GH-type_carb-bd"/>
</dbReference>
<proteinExistence type="predicted"/>
<comment type="caution">
    <text evidence="1">The sequence shown here is derived from an EMBL/GenBank/DDBJ whole genome shotgun (WGS) entry which is preliminary data.</text>
</comment>
<dbReference type="AlphaFoldDB" id="A0A949K5K0"/>
<accession>A0A949K5K0</accession>
<dbReference type="Pfam" id="PF14486">
    <property type="entry name" value="DUF4432"/>
    <property type="match status" value="1"/>
</dbReference>
<dbReference type="Gene3D" id="2.70.98.10">
    <property type="match status" value="1"/>
</dbReference>
<sequence length="345" mass="39892">MMDYLGDISQIGGMKRYQMLEGKAKGVEAVDVDDGHGLRFTILIDRGMDLGKLVYRDWGFTFQAAAGVTAPQYYNERGEEWLQSFGGGFLTTCGLTQAGDPCVFKGQPYGLHGQVSNLPARLERCESDWQGEDYVMEVAGRVFQTRHQGVQLSVRRSVRTVLLSGRIQIEDRIRNQSSDRSPLMLLYHMNFGYPFLNPDTRMYIPVRHTQGWDEFSEQHMEQQKKMPAPSARAAHYTYLHELRADSEGNTGYLIWNEKDGQYTGVQVRYNQANLPYLGQWMYPKKRDYIMALEPCNNHIKGIAPEEKYGTLRWLEPQEEVTCRLDIRFFSTREEWKKRKAELEAL</sequence>
<dbReference type="InterPro" id="IPR027839">
    <property type="entry name" value="DUF4432"/>
</dbReference>
<organism evidence="1 2">
    <name type="scientific">Diplocloster agilis</name>
    <dbReference type="NCBI Taxonomy" id="2850323"/>
    <lineage>
        <taxon>Bacteria</taxon>
        <taxon>Bacillati</taxon>
        <taxon>Bacillota</taxon>
        <taxon>Clostridia</taxon>
        <taxon>Lachnospirales</taxon>
        <taxon>Lachnospiraceae</taxon>
        <taxon>Diplocloster</taxon>
    </lineage>
</organism>
<name>A0A949K5K0_9FIRM</name>
<dbReference type="EMBL" id="JAHQCW010000007">
    <property type="protein sequence ID" value="MBU9736198.1"/>
    <property type="molecule type" value="Genomic_DNA"/>
</dbReference>
<evidence type="ECO:0000313" key="2">
    <source>
        <dbReference type="Proteomes" id="UP000712157"/>
    </source>
</evidence>
<keyword evidence="2" id="KW-1185">Reference proteome</keyword>
<dbReference type="GO" id="GO:0030246">
    <property type="term" value="F:carbohydrate binding"/>
    <property type="evidence" value="ECO:0007669"/>
    <property type="project" value="InterPro"/>
</dbReference>
<dbReference type="CDD" id="cd09023">
    <property type="entry name" value="Aldose_epim_Ec_c4013"/>
    <property type="match status" value="1"/>
</dbReference>
<reference evidence="1" key="1">
    <citation type="submission" date="2021-06" db="EMBL/GenBank/DDBJ databases">
        <title>Description of novel taxa of the family Lachnospiraceae.</title>
        <authorList>
            <person name="Chaplin A.V."/>
            <person name="Sokolova S.R."/>
            <person name="Pikina A.P."/>
            <person name="Korzhanova M."/>
            <person name="Belova V."/>
            <person name="Korostin D."/>
            <person name="Efimov B.A."/>
        </authorList>
    </citation>
    <scope>NUCLEOTIDE SEQUENCE</scope>
    <source>
        <strain evidence="1">ASD5720</strain>
    </source>
</reference>
<dbReference type="Proteomes" id="UP000712157">
    <property type="component" value="Unassembled WGS sequence"/>
</dbReference>